<dbReference type="AlphaFoldDB" id="A0A7R9MMF5"/>
<dbReference type="SUPFAM" id="SSF144000">
    <property type="entry name" value="Oxysterol-binding protein-like"/>
    <property type="match status" value="1"/>
</dbReference>
<dbReference type="GO" id="GO:0005794">
    <property type="term" value="C:Golgi apparatus"/>
    <property type="evidence" value="ECO:0007669"/>
    <property type="project" value="TreeGrafter"/>
</dbReference>
<dbReference type="Gene3D" id="2.40.160.120">
    <property type="match status" value="1"/>
</dbReference>
<dbReference type="InterPro" id="IPR000648">
    <property type="entry name" value="Oxysterol-bd"/>
</dbReference>
<protein>
    <recommendedName>
        <fullName evidence="3">Oxysterol-binding protein</fullName>
    </recommendedName>
</protein>
<dbReference type="GO" id="GO:0016020">
    <property type="term" value="C:membrane"/>
    <property type="evidence" value="ECO:0007669"/>
    <property type="project" value="TreeGrafter"/>
</dbReference>
<evidence type="ECO:0000313" key="1">
    <source>
        <dbReference type="EMBL" id="CAD7663020.1"/>
    </source>
</evidence>
<sequence>MLKMLKNGSCVLVIFGQKGEEYVCTFPSAYGRSILTVPWVELGGPVTIHCQQTGFSANIEFQTKPFYGGKKHRISAEMFSPPPTKKSILTVSGEWNGLMQAKWTQSAKTEVFVDTKAIRIIKKQVKPISQQEEYESRNLWKQVTAALKQQEVSAATTAKFNIEQKQRELVKERQEKGTKWDNRVFHSLGDNWHYNSPLTTRK</sequence>
<proteinExistence type="predicted"/>
<dbReference type="Gene3D" id="3.30.70.3490">
    <property type="match status" value="1"/>
</dbReference>
<dbReference type="OrthoDB" id="14833at2759"/>
<evidence type="ECO:0008006" key="3">
    <source>
        <dbReference type="Google" id="ProtNLM"/>
    </source>
</evidence>
<dbReference type="GO" id="GO:0032934">
    <property type="term" value="F:sterol binding"/>
    <property type="evidence" value="ECO:0007669"/>
    <property type="project" value="TreeGrafter"/>
</dbReference>
<dbReference type="EMBL" id="OC945231">
    <property type="protein sequence ID" value="CAD7663020.1"/>
    <property type="molecule type" value="Genomic_DNA"/>
</dbReference>
<dbReference type="GO" id="GO:0005829">
    <property type="term" value="C:cytosol"/>
    <property type="evidence" value="ECO:0007669"/>
    <property type="project" value="TreeGrafter"/>
</dbReference>
<dbReference type="EMBL" id="CAJPVJ010030406">
    <property type="protein sequence ID" value="CAG2180157.1"/>
    <property type="molecule type" value="Genomic_DNA"/>
</dbReference>
<dbReference type="InterPro" id="IPR037239">
    <property type="entry name" value="OSBP_sf"/>
</dbReference>
<name>A0A7R9MMF5_9ACAR</name>
<evidence type="ECO:0000313" key="2">
    <source>
        <dbReference type="Proteomes" id="UP000728032"/>
    </source>
</evidence>
<accession>A0A7R9MMF5</accession>
<keyword evidence="2" id="KW-1185">Reference proteome</keyword>
<dbReference type="Proteomes" id="UP000728032">
    <property type="component" value="Unassembled WGS sequence"/>
</dbReference>
<dbReference type="PANTHER" id="PTHR10972:SF200">
    <property type="entry name" value="OXYSTEROL-BINDING PROTEIN-RELATED PROTEIN 9"/>
    <property type="match status" value="1"/>
</dbReference>
<gene>
    <name evidence="1" type="ORF">ONB1V03_LOCUS19580</name>
</gene>
<dbReference type="PANTHER" id="PTHR10972">
    <property type="entry name" value="OXYSTEROL-BINDING PROTEIN-RELATED"/>
    <property type="match status" value="1"/>
</dbReference>
<organism evidence="1">
    <name type="scientific">Oppiella nova</name>
    <dbReference type="NCBI Taxonomy" id="334625"/>
    <lineage>
        <taxon>Eukaryota</taxon>
        <taxon>Metazoa</taxon>
        <taxon>Ecdysozoa</taxon>
        <taxon>Arthropoda</taxon>
        <taxon>Chelicerata</taxon>
        <taxon>Arachnida</taxon>
        <taxon>Acari</taxon>
        <taxon>Acariformes</taxon>
        <taxon>Sarcoptiformes</taxon>
        <taxon>Oribatida</taxon>
        <taxon>Brachypylina</taxon>
        <taxon>Oppioidea</taxon>
        <taxon>Oppiidae</taxon>
        <taxon>Oppiella</taxon>
    </lineage>
</organism>
<dbReference type="Pfam" id="PF01237">
    <property type="entry name" value="Oxysterol_BP"/>
    <property type="match status" value="1"/>
</dbReference>
<reference evidence="1" key="1">
    <citation type="submission" date="2020-11" db="EMBL/GenBank/DDBJ databases">
        <authorList>
            <person name="Tran Van P."/>
        </authorList>
    </citation>
    <scope>NUCLEOTIDE SEQUENCE</scope>
</reference>